<protein>
    <submittedName>
        <fullName evidence="1">Uncharacterized protein</fullName>
    </submittedName>
</protein>
<gene>
    <name evidence="1" type="ordered locus">Pcal_2172</name>
</gene>
<dbReference type="RefSeq" id="WP_011850846.1">
    <property type="nucleotide sequence ID" value="NC_009073.1"/>
</dbReference>
<dbReference type="EMBL" id="CP000561">
    <property type="protein sequence ID" value="ABO09587.1"/>
    <property type="molecule type" value="Genomic_DNA"/>
</dbReference>
<evidence type="ECO:0000313" key="1">
    <source>
        <dbReference type="EMBL" id="ABO09587.1"/>
    </source>
</evidence>
<dbReference type="OrthoDB" id="27319at2157"/>
<organism evidence="1 2">
    <name type="scientific">Pyrobaculum calidifontis (strain DSM 21063 / JCM 11548 / VA1)</name>
    <dbReference type="NCBI Taxonomy" id="410359"/>
    <lineage>
        <taxon>Archaea</taxon>
        <taxon>Thermoproteota</taxon>
        <taxon>Thermoprotei</taxon>
        <taxon>Thermoproteales</taxon>
        <taxon>Thermoproteaceae</taxon>
        <taxon>Pyrobaculum</taxon>
    </lineage>
</organism>
<dbReference type="HOGENOM" id="CLU_165870_0_0_2"/>
<proteinExistence type="predicted"/>
<dbReference type="AlphaFoldDB" id="A3MY70"/>
<keyword evidence="2" id="KW-1185">Reference proteome</keyword>
<dbReference type="STRING" id="410359.Pcal_2172"/>
<sequence length="104" mass="11974">MKFENIERRLVEALIVLLLNARGKVVSIKATSLAKMAGFGSNHSAILKAARLLRKLSMYKFLKTEPSSKRSKTYRYILRIDDELWQIAKKDPERAKEIILKLLS</sequence>
<dbReference type="eggNOG" id="arCOG05452">
    <property type="taxonomic scope" value="Archaea"/>
</dbReference>
<reference evidence="1" key="1">
    <citation type="submission" date="2007-02" db="EMBL/GenBank/DDBJ databases">
        <title>Complete sequence of Pyrobaculum calidifontis JCM 11548.</title>
        <authorList>
            <consortium name="US DOE Joint Genome Institute"/>
            <person name="Copeland A."/>
            <person name="Lucas S."/>
            <person name="Lapidus A."/>
            <person name="Barry K."/>
            <person name="Glavina del Rio T."/>
            <person name="Dalin E."/>
            <person name="Tice H."/>
            <person name="Pitluck S."/>
            <person name="Chain P."/>
            <person name="Malfatti S."/>
            <person name="Shin M."/>
            <person name="Vergez L."/>
            <person name="Schmutz J."/>
            <person name="Larimer F."/>
            <person name="Land M."/>
            <person name="Hauser L."/>
            <person name="Kyrpides N."/>
            <person name="Mikhailova N."/>
            <person name="Cozen A.E."/>
            <person name="Fitz-Gibbon S.T."/>
            <person name="House C.H."/>
            <person name="Saltikov C."/>
            <person name="Lowe T.M."/>
            <person name="Richardson P."/>
        </authorList>
    </citation>
    <scope>NUCLEOTIDE SEQUENCE [LARGE SCALE GENOMIC DNA]</scope>
    <source>
        <strain evidence="1">JCM 11548</strain>
    </source>
</reference>
<accession>A3MY70</accession>
<dbReference type="Proteomes" id="UP000001431">
    <property type="component" value="Chromosome"/>
</dbReference>
<evidence type="ECO:0000313" key="2">
    <source>
        <dbReference type="Proteomes" id="UP000001431"/>
    </source>
</evidence>
<dbReference type="KEGG" id="pcl:Pcal_2172"/>
<name>A3MY70_PYRCJ</name>
<dbReference type="GeneID" id="4908319"/>